<dbReference type="UniPathway" id="UPA00378"/>
<evidence type="ECO:0000313" key="12">
    <source>
        <dbReference type="EMBL" id="KXZ50402.1"/>
    </source>
</evidence>
<dbReference type="PANTHER" id="PTHR12413:SF2">
    <property type="entry name" value="DOLICHYL PYROPHOSPHATE GLC1MAN9GLCNAC2 ALPHA-1,3-GLUCOSYLTRANSFERASE-RELATED"/>
    <property type="match status" value="1"/>
</dbReference>
<protein>
    <recommendedName>
        <fullName evidence="10">Alpha-1,3-glucosyltransferase</fullName>
        <ecNumber evidence="10">2.4.1.-</ecNumber>
    </recommendedName>
</protein>
<evidence type="ECO:0000256" key="8">
    <source>
        <dbReference type="ARBA" id="ARBA00022989"/>
    </source>
</evidence>
<dbReference type="Pfam" id="PF03155">
    <property type="entry name" value="Alg6_Alg8"/>
    <property type="match status" value="1"/>
</dbReference>
<feature type="transmembrane region" description="Helical" evidence="10">
    <location>
        <begin position="236"/>
        <end position="260"/>
    </location>
</feature>
<evidence type="ECO:0000256" key="7">
    <source>
        <dbReference type="ARBA" id="ARBA00022824"/>
    </source>
</evidence>
<dbReference type="STRING" id="33097.A0A150GKR6"/>
<evidence type="ECO:0000256" key="3">
    <source>
        <dbReference type="ARBA" id="ARBA00008715"/>
    </source>
</evidence>
<evidence type="ECO:0000313" key="13">
    <source>
        <dbReference type="Proteomes" id="UP000075714"/>
    </source>
</evidence>
<dbReference type="InterPro" id="IPR004856">
    <property type="entry name" value="Glyco_trans_ALG6/ALG8"/>
</dbReference>
<dbReference type="EMBL" id="LSYV01000017">
    <property type="protein sequence ID" value="KXZ50402.1"/>
    <property type="molecule type" value="Genomic_DNA"/>
</dbReference>
<feature type="region of interest" description="Disordered" evidence="11">
    <location>
        <begin position="44"/>
        <end position="79"/>
    </location>
</feature>
<comment type="similarity">
    <text evidence="3 10">Belongs to the ALG6/ALG8 glucosyltransferase family.</text>
</comment>
<dbReference type="GO" id="GO:0006487">
    <property type="term" value="P:protein N-linked glycosylation"/>
    <property type="evidence" value="ECO:0007669"/>
    <property type="project" value="TreeGrafter"/>
</dbReference>
<feature type="transmembrane region" description="Helical" evidence="10">
    <location>
        <begin position="86"/>
        <end position="106"/>
    </location>
</feature>
<evidence type="ECO:0000256" key="6">
    <source>
        <dbReference type="ARBA" id="ARBA00022692"/>
    </source>
</evidence>
<comment type="subcellular location">
    <subcellularLocation>
        <location evidence="1 10">Endoplasmic reticulum membrane</location>
        <topology evidence="1 10">Multi-pass membrane protein</topology>
    </subcellularLocation>
</comment>
<comment type="caution">
    <text evidence="10">Lacks conserved residue(s) required for the propagation of feature annotation.</text>
</comment>
<dbReference type="GO" id="GO:0042283">
    <property type="term" value="F:dolichyl pyrophosphate Glc1Man9GlcNAc2 alpha-1,3-glucosyltransferase activity"/>
    <property type="evidence" value="ECO:0007669"/>
    <property type="project" value="TreeGrafter"/>
</dbReference>
<keyword evidence="13" id="KW-1185">Reference proteome</keyword>
<feature type="transmembrane region" description="Helical" evidence="10">
    <location>
        <begin position="20"/>
        <end position="37"/>
    </location>
</feature>
<dbReference type="OrthoDB" id="1689333at2759"/>
<proteinExistence type="inferred from homology"/>
<feature type="transmembrane region" description="Helical" evidence="10">
    <location>
        <begin position="272"/>
        <end position="289"/>
    </location>
</feature>
<evidence type="ECO:0000256" key="11">
    <source>
        <dbReference type="SAM" id="MobiDB-lite"/>
    </source>
</evidence>
<evidence type="ECO:0000256" key="4">
    <source>
        <dbReference type="ARBA" id="ARBA00022676"/>
    </source>
</evidence>
<reference evidence="13" key="1">
    <citation type="journal article" date="2016" name="Nat. Commun.">
        <title>The Gonium pectorale genome demonstrates co-option of cell cycle regulation during the evolution of multicellularity.</title>
        <authorList>
            <person name="Hanschen E.R."/>
            <person name="Marriage T.N."/>
            <person name="Ferris P.J."/>
            <person name="Hamaji T."/>
            <person name="Toyoda A."/>
            <person name="Fujiyama A."/>
            <person name="Neme R."/>
            <person name="Noguchi H."/>
            <person name="Minakuchi Y."/>
            <person name="Suzuki M."/>
            <person name="Kawai-Toyooka H."/>
            <person name="Smith D.R."/>
            <person name="Sparks H."/>
            <person name="Anderson J."/>
            <person name="Bakaric R."/>
            <person name="Luria V."/>
            <person name="Karger A."/>
            <person name="Kirschner M.W."/>
            <person name="Durand P.M."/>
            <person name="Michod R.E."/>
            <person name="Nozaki H."/>
            <person name="Olson B.J."/>
        </authorList>
    </citation>
    <scope>NUCLEOTIDE SEQUENCE [LARGE SCALE GENOMIC DNA]</scope>
    <source>
        <strain evidence="13">NIES-2863</strain>
    </source>
</reference>
<dbReference type="PANTHER" id="PTHR12413">
    <property type="entry name" value="DOLICHYL GLYCOSYLTRANSFERASE"/>
    <property type="match status" value="1"/>
</dbReference>
<feature type="transmembrane region" description="Helical" evidence="10">
    <location>
        <begin position="197"/>
        <end position="216"/>
    </location>
</feature>
<keyword evidence="9 10" id="KW-0472">Membrane</keyword>
<keyword evidence="5 10" id="KW-0808">Transferase</keyword>
<comment type="caution">
    <text evidence="12">The sequence shown here is derived from an EMBL/GenBank/DDBJ whole genome shotgun (WGS) entry which is preliminary data.</text>
</comment>
<dbReference type="EC" id="2.4.1.-" evidence="10"/>
<dbReference type="AlphaFoldDB" id="A0A150GKR6"/>
<evidence type="ECO:0000256" key="9">
    <source>
        <dbReference type="ARBA" id="ARBA00023136"/>
    </source>
</evidence>
<name>A0A150GKR6_GONPE</name>
<keyword evidence="8 10" id="KW-1133">Transmembrane helix</keyword>
<keyword evidence="4 10" id="KW-0328">Glycosyltransferase</keyword>
<evidence type="ECO:0000256" key="2">
    <source>
        <dbReference type="ARBA" id="ARBA00004922"/>
    </source>
</evidence>
<gene>
    <name evidence="12" type="ORF">GPECTOR_16g575</name>
</gene>
<comment type="pathway">
    <text evidence="2 10">Protein modification; protein glycosylation.</text>
</comment>
<sequence length="415" mass="44600">MLDPSNRNYASRATVLFQRGSVIVLDVLLLTAAYAIARDVAREQAEDSPRGSGAPSFESDEAGEWVPPGGPSAGTAGQASSNDNRLALLAGGVAAVFAASLGPFIAMGQLRQVLLRLFPFERGLLHTIWAANAWAPYALADKMLSQALPYAVAALRPAGHDREQALMALRRRAAKAAFPDGFNCQTRFAFLPQVSGAAAALAVLAAQAPCLLALWVGDGRPQYIRRTFARSLSYSLLCGFVFGFHVHEKWILMALLPLAVDAVSDRPAGRRFLLLSTAGHYAFMPLIWPQEMYGVKTLLLLSYFLKAPEFLGLLDTCYLTGFVVFELYGSFVHPYAFPVMAARSPLLMQTATSVYCAAGVLAVWAEMAVESAREAAAALAAAQLRRRACGPAGSWRVDGVAQQVHLGVPELRIEG</sequence>
<keyword evidence="7 10" id="KW-0256">Endoplasmic reticulum</keyword>
<dbReference type="GO" id="GO:0005789">
    <property type="term" value="C:endoplasmic reticulum membrane"/>
    <property type="evidence" value="ECO:0007669"/>
    <property type="project" value="UniProtKB-SubCell"/>
</dbReference>
<accession>A0A150GKR6</accession>
<organism evidence="12 13">
    <name type="scientific">Gonium pectorale</name>
    <name type="common">Green alga</name>
    <dbReference type="NCBI Taxonomy" id="33097"/>
    <lineage>
        <taxon>Eukaryota</taxon>
        <taxon>Viridiplantae</taxon>
        <taxon>Chlorophyta</taxon>
        <taxon>core chlorophytes</taxon>
        <taxon>Chlorophyceae</taxon>
        <taxon>CS clade</taxon>
        <taxon>Chlamydomonadales</taxon>
        <taxon>Volvocaceae</taxon>
        <taxon>Gonium</taxon>
    </lineage>
</organism>
<evidence type="ECO:0000256" key="10">
    <source>
        <dbReference type="RuleBase" id="RU363110"/>
    </source>
</evidence>
<keyword evidence="6 10" id="KW-0812">Transmembrane</keyword>
<feature type="transmembrane region" description="Helical" evidence="10">
    <location>
        <begin position="346"/>
        <end position="365"/>
    </location>
</feature>
<feature type="transmembrane region" description="Helical" evidence="10">
    <location>
        <begin position="310"/>
        <end position="331"/>
    </location>
</feature>
<dbReference type="Proteomes" id="UP000075714">
    <property type="component" value="Unassembled WGS sequence"/>
</dbReference>
<evidence type="ECO:0000256" key="1">
    <source>
        <dbReference type="ARBA" id="ARBA00004477"/>
    </source>
</evidence>
<evidence type="ECO:0000256" key="5">
    <source>
        <dbReference type="ARBA" id="ARBA00022679"/>
    </source>
</evidence>